<dbReference type="RefSeq" id="WP_065272355.1">
    <property type="nucleotide sequence ID" value="NZ_CP015124.1"/>
</dbReference>
<dbReference type="FunFam" id="3.90.226.10:FF:000009">
    <property type="entry name" value="Carnitinyl-CoA dehydratase"/>
    <property type="match status" value="1"/>
</dbReference>
<dbReference type="PANTHER" id="PTHR11941:SF54">
    <property type="entry name" value="ENOYL-COA HYDRATASE, MITOCHONDRIAL"/>
    <property type="match status" value="1"/>
</dbReference>
<evidence type="ECO:0000313" key="4">
    <source>
        <dbReference type="EMBL" id="ANP37546.1"/>
    </source>
</evidence>
<dbReference type="Proteomes" id="UP000092565">
    <property type="component" value="Chromosome"/>
</dbReference>
<dbReference type="PROSITE" id="PS00166">
    <property type="entry name" value="ENOYL_COA_HYDRATASE"/>
    <property type="match status" value="1"/>
</dbReference>
<dbReference type="EMBL" id="JARCJK010000015">
    <property type="protein sequence ID" value="MDE4167870.1"/>
    <property type="molecule type" value="Genomic_DNA"/>
</dbReference>
<dbReference type="PATRIC" id="fig|60890.4.peg.2583"/>
<keyword evidence="2" id="KW-0456">Lyase</keyword>
<organism evidence="4 6">
    <name type="scientific">Phaeobacter gallaeciensis</name>
    <dbReference type="NCBI Taxonomy" id="60890"/>
    <lineage>
        <taxon>Bacteria</taxon>
        <taxon>Pseudomonadati</taxon>
        <taxon>Pseudomonadota</taxon>
        <taxon>Alphaproteobacteria</taxon>
        <taxon>Rhodobacterales</taxon>
        <taxon>Roseobacteraceae</taxon>
        <taxon>Phaeobacter</taxon>
    </lineage>
</organism>
<dbReference type="OrthoDB" id="9775794at2"/>
<reference evidence="4 6" key="1">
    <citation type="submission" date="2016-04" db="EMBL/GenBank/DDBJ databases">
        <authorList>
            <person name="Evans L.H."/>
            <person name="Alamgir A."/>
            <person name="Owens N."/>
            <person name="Weber N.D."/>
            <person name="Virtaneva K."/>
            <person name="Barbian K."/>
            <person name="Babar A."/>
            <person name="Rosenke K."/>
        </authorList>
    </citation>
    <scope>NUCLEOTIDE SEQUENCE [LARGE SCALE GENOMIC DNA]</scope>
    <source>
        <strain evidence="4 6">JL2886</strain>
    </source>
</reference>
<reference evidence="5 7" key="2">
    <citation type="submission" date="2023-02" db="EMBL/GenBank/DDBJ databases">
        <title>Population genomics of bacteria associated with diatom.</title>
        <authorList>
            <person name="Xie J."/>
            <person name="Wang H."/>
        </authorList>
    </citation>
    <scope>NUCLEOTIDE SEQUENCE [LARGE SCALE GENOMIC DNA]</scope>
    <source>
        <strain evidence="5 7">PT47_8</strain>
    </source>
</reference>
<dbReference type="GO" id="GO:0016836">
    <property type="term" value="F:hydro-lyase activity"/>
    <property type="evidence" value="ECO:0007669"/>
    <property type="project" value="UniProtKB-ARBA"/>
</dbReference>
<dbReference type="Proteomes" id="UP001218364">
    <property type="component" value="Unassembled WGS sequence"/>
</dbReference>
<proteinExistence type="inferred from homology"/>
<evidence type="ECO:0000313" key="7">
    <source>
        <dbReference type="Proteomes" id="UP001218364"/>
    </source>
</evidence>
<accession>A0A1B0ZTQ6</accession>
<dbReference type="SUPFAM" id="SSF52096">
    <property type="entry name" value="ClpP/crotonase"/>
    <property type="match status" value="1"/>
</dbReference>
<dbReference type="GO" id="GO:0006635">
    <property type="term" value="P:fatty acid beta-oxidation"/>
    <property type="evidence" value="ECO:0007669"/>
    <property type="project" value="TreeGrafter"/>
</dbReference>
<dbReference type="EMBL" id="CP015124">
    <property type="protein sequence ID" value="ANP37546.1"/>
    <property type="molecule type" value="Genomic_DNA"/>
</dbReference>
<evidence type="ECO:0000313" key="5">
    <source>
        <dbReference type="EMBL" id="MDE4167870.1"/>
    </source>
</evidence>
<dbReference type="Gene3D" id="3.90.226.10">
    <property type="entry name" value="2-enoyl-CoA Hydratase, Chain A, domain 1"/>
    <property type="match status" value="1"/>
</dbReference>
<dbReference type="Gene3D" id="1.10.12.10">
    <property type="entry name" value="Lyase 2-enoyl-coa Hydratase, Chain A, domain 2"/>
    <property type="match status" value="1"/>
</dbReference>
<dbReference type="InterPro" id="IPR001753">
    <property type="entry name" value="Enoyl-CoA_hydra/iso"/>
</dbReference>
<dbReference type="CDD" id="cd06558">
    <property type="entry name" value="crotonase-like"/>
    <property type="match status" value="1"/>
</dbReference>
<name>A0A1B0ZTQ6_9RHOB</name>
<dbReference type="FunFam" id="1.10.12.10:FF:000001">
    <property type="entry name" value="Probable enoyl-CoA hydratase, mitochondrial"/>
    <property type="match status" value="1"/>
</dbReference>
<dbReference type="PANTHER" id="PTHR11941">
    <property type="entry name" value="ENOYL-COA HYDRATASE-RELATED"/>
    <property type="match status" value="1"/>
</dbReference>
<evidence type="ECO:0000313" key="6">
    <source>
        <dbReference type="Proteomes" id="UP000092565"/>
    </source>
</evidence>
<keyword evidence="6" id="KW-1185">Reference proteome</keyword>
<protein>
    <submittedName>
        <fullName evidence="4 5">Enoyl-CoA hydratase</fullName>
    </submittedName>
</protein>
<sequence length="256" mass="27442">MSLVLIERPGDRVGVIRLNRPERRNALSTEFRAEIAKAVTELDADPGIRCIVMTGDEKAFAAGADLAELAEVRPMQEVFDRLGAVKRALEASNTPVIAAVRGMALGGGCEMAMMCDIIIAGDTAKFGQPEIKVGIMPGAGGTQKILRTAGKAKALRYILTGDLFPADVALDLGIVSEVVPDAEVMDTSLAMAKRIAAQPAKAVQAIRDAVREGANTPLDTALMLENRLFQMLFSTDDQKEGMRAFLEKRAPEFKGQ</sequence>
<evidence type="ECO:0000256" key="2">
    <source>
        <dbReference type="ARBA" id="ARBA00023239"/>
    </source>
</evidence>
<dbReference type="InterPro" id="IPR014748">
    <property type="entry name" value="Enoyl-CoA_hydra_C"/>
</dbReference>
<gene>
    <name evidence="4" type="primary">paaF,echA</name>
    <name evidence="4" type="ORF">JL2886_02658</name>
    <name evidence="5" type="ORF">PXK24_19425</name>
</gene>
<evidence type="ECO:0000256" key="3">
    <source>
        <dbReference type="RuleBase" id="RU003707"/>
    </source>
</evidence>
<dbReference type="AlphaFoldDB" id="A0A1B0ZTQ6"/>
<evidence type="ECO:0000256" key="1">
    <source>
        <dbReference type="ARBA" id="ARBA00005254"/>
    </source>
</evidence>
<dbReference type="InterPro" id="IPR018376">
    <property type="entry name" value="Enoyl-CoA_hyd/isom_CS"/>
</dbReference>
<comment type="similarity">
    <text evidence="1 3">Belongs to the enoyl-CoA hydratase/isomerase family.</text>
</comment>
<dbReference type="InterPro" id="IPR029045">
    <property type="entry name" value="ClpP/crotonase-like_dom_sf"/>
</dbReference>
<dbReference type="Pfam" id="PF00378">
    <property type="entry name" value="ECH_1"/>
    <property type="match status" value="1"/>
</dbReference>